<gene>
    <name evidence="1" type="ORF">TNCT_357371</name>
</gene>
<comment type="caution">
    <text evidence="1">The sequence shown here is derived from an EMBL/GenBank/DDBJ whole genome shotgun (WGS) entry which is preliminary data.</text>
</comment>
<sequence>MESLSIPSLKLPTILPRPSLKRLVATTITRISSGKASRREGEVEFFLFKRKLQLPLTLLELRVALHRSGNTAAGPDGLHYIMLRHLSESYLSSLIVQSHLGNASFSHTVVSCPRFSFRSLVKIQHQQIIAALLPLQAA</sequence>
<keyword evidence="2" id="KW-1185">Reference proteome</keyword>
<dbReference type="AlphaFoldDB" id="A0A8X6HMH1"/>
<evidence type="ECO:0000313" key="1">
    <source>
        <dbReference type="EMBL" id="GFR05929.1"/>
    </source>
</evidence>
<reference evidence="1" key="1">
    <citation type="submission" date="2020-07" db="EMBL/GenBank/DDBJ databases">
        <title>Multicomponent nature underlies the extraordinary mechanical properties of spider dragline silk.</title>
        <authorList>
            <person name="Kono N."/>
            <person name="Nakamura H."/>
            <person name="Mori M."/>
            <person name="Yoshida Y."/>
            <person name="Ohtoshi R."/>
            <person name="Malay A.D."/>
            <person name="Moran D.A.P."/>
            <person name="Tomita M."/>
            <person name="Numata K."/>
            <person name="Arakawa K."/>
        </authorList>
    </citation>
    <scope>NUCLEOTIDE SEQUENCE</scope>
</reference>
<name>A0A8X6HMH1_TRICU</name>
<evidence type="ECO:0000313" key="2">
    <source>
        <dbReference type="Proteomes" id="UP000887116"/>
    </source>
</evidence>
<proteinExistence type="predicted"/>
<accession>A0A8X6HMH1</accession>
<dbReference type="EMBL" id="BMAO01016051">
    <property type="protein sequence ID" value="GFR05929.1"/>
    <property type="molecule type" value="Genomic_DNA"/>
</dbReference>
<dbReference type="Proteomes" id="UP000887116">
    <property type="component" value="Unassembled WGS sequence"/>
</dbReference>
<organism evidence="1 2">
    <name type="scientific">Trichonephila clavata</name>
    <name type="common">Joro spider</name>
    <name type="synonym">Nephila clavata</name>
    <dbReference type="NCBI Taxonomy" id="2740835"/>
    <lineage>
        <taxon>Eukaryota</taxon>
        <taxon>Metazoa</taxon>
        <taxon>Ecdysozoa</taxon>
        <taxon>Arthropoda</taxon>
        <taxon>Chelicerata</taxon>
        <taxon>Arachnida</taxon>
        <taxon>Araneae</taxon>
        <taxon>Araneomorphae</taxon>
        <taxon>Entelegynae</taxon>
        <taxon>Araneoidea</taxon>
        <taxon>Nephilidae</taxon>
        <taxon>Trichonephila</taxon>
    </lineage>
</organism>
<protein>
    <submittedName>
        <fullName evidence="1">Uncharacterized protein</fullName>
    </submittedName>
</protein>